<reference evidence="2" key="1">
    <citation type="submission" date="2023-03" db="EMBL/GenBank/DDBJ databases">
        <title>Massive genome expansion in bonnet fungi (Mycena s.s.) driven by repeated elements and novel gene families across ecological guilds.</title>
        <authorList>
            <consortium name="Lawrence Berkeley National Laboratory"/>
            <person name="Harder C.B."/>
            <person name="Miyauchi S."/>
            <person name="Viragh M."/>
            <person name="Kuo A."/>
            <person name="Thoen E."/>
            <person name="Andreopoulos B."/>
            <person name="Lu D."/>
            <person name="Skrede I."/>
            <person name="Drula E."/>
            <person name="Henrissat B."/>
            <person name="Morin E."/>
            <person name="Kohler A."/>
            <person name="Barry K."/>
            <person name="LaButti K."/>
            <person name="Morin E."/>
            <person name="Salamov A."/>
            <person name="Lipzen A."/>
            <person name="Mereny Z."/>
            <person name="Hegedus B."/>
            <person name="Baldrian P."/>
            <person name="Stursova M."/>
            <person name="Weitz H."/>
            <person name="Taylor A."/>
            <person name="Grigoriev I.V."/>
            <person name="Nagy L.G."/>
            <person name="Martin F."/>
            <person name="Kauserud H."/>
        </authorList>
    </citation>
    <scope>NUCLEOTIDE SEQUENCE</scope>
    <source>
        <strain evidence="2">CBHHK002</strain>
    </source>
</reference>
<keyword evidence="1" id="KW-0812">Transmembrane</keyword>
<keyword evidence="1" id="KW-0472">Membrane</keyword>
<comment type="caution">
    <text evidence="2">The sequence shown here is derived from an EMBL/GenBank/DDBJ whole genome shotgun (WGS) entry which is preliminary data.</text>
</comment>
<organism evidence="2 3">
    <name type="scientific">Mycena albidolilacea</name>
    <dbReference type="NCBI Taxonomy" id="1033008"/>
    <lineage>
        <taxon>Eukaryota</taxon>
        <taxon>Fungi</taxon>
        <taxon>Dikarya</taxon>
        <taxon>Basidiomycota</taxon>
        <taxon>Agaricomycotina</taxon>
        <taxon>Agaricomycetes</taxon>
        <taxon>Agaricomycetidae</taxon>
        <taxon>Agaricales</taxon>
        <taxon>Marasmiineae</taxon>
        <taxon>Mycenaceae</taxon>
        <taxon>Mycena</taxon>
    </lineage>
</organism>
<dbReference type="EMBL" id="JARIHO010000093">
    <property type="protein sequence ID" value="KAJ7306280.1"/>
    <property type="molecule type" value="Genomic_DNA"/>
</dbReference>
<feature type="transmembrane region" description="Helical" evidence="1">
    <location>
        <begin position="20"/>
        <end position="42"/>
    </location>
</feature>
<feature type="transmembrane region" description="Helical" evidence="1">
    <location>
        <begin position="63"/>
        <end position="82"/>
    </location>
</feature>
<sequence>MYSSSAFFVERHASCRLAAISQSMLFKAVIAILRVAAYLVSAHDGERNAPTRDALRLILKYSIYRYILSATAALLAISLTEYKNSCETPPPSGYSFLEFQRRIDSEVIRCHRAI</sequence>
<evidence type="ECO:0000313" key="3">
    <source>
        <dbReference type="Proteomes" id="UP001218218"/>
    </source>
</evidence>
<keyword evidence="1" id="KW-1133">Transmembrane helix</keyword>
<gene>
    <name evidence="2" type="ORF">DFH08DRAFT_902135</name>
</gene>
<name>A0AAD7E9X0_9AGAR</name>
<protein>
    <submittedName>
        <fullName evidence="2">Uncharacterized protein</fullName>
    </submittedName>
</protein>
<dbReference type="AlphaFoldDB" id="A0AAD7E9X0"/>
<proteinExistence type="predicted"/>
<dbReference type="Proteomes" id="UP001218218">
    <property type="component" value="Unassembled WGS sequence"/>
</dbReference>
<keyword evidence="3" id="KW-1185">Reference proteome</keyword>
<evidence type="ECO:0000313" key="2">
    <source>
        <dbReference type="EMBL" id="KAJ7306280.1"/>
    </source>
</evidence>
<evidence type="ECO:0000256" key="1">
    <source>
        <dbReference type="SAM" id="Phobius"/>
    </source>
</evidence>
<accession>A0AAD7E9X0</accession>